<organism evidence="1 2">
    <name type="scientific">Canavalia gladiata</name>
    <name type="common">Sword bean</name>
    <name type="synonym">Dolichos gladiatus</name>
    <dbReference type="NCBI Taxonomy" id="3824"/>
    <lineage>
        <taxon>Eukaryota</taxon>
        <taxon>Viridiplantae</taxon>
        <taxon>Streptophyta</taxon>
        <taxon>Embryophyta</taxon>
        <taxon>Tracheophyta</taxon>
        <taxon>Spermatophyta</taxon>
        <taxon>Magnoliopsida</taxon>
        <taxon>eudicotyledons</taxon>
        <taxon>Gunneridae</taxon>
        <taxon>Pentapetalae</taxon>
        <taxon>rosids</taxon>
        <taxon>fabids</taxon>
        <taxon>Fabales</taxon>
        <taxon>Fabaceae</taxon>
        <taxon>Papilionoideae</taxon>
        <taxon>50 kb inversion clade</taxon>
        <taxon>NPAAA clade</taxon>
        <taxon>indigoferoid/millettioid clade</taxon>
        <taxon>Phaseoleae</taxon>
        <taxon>Canavalia</taxon>
    </lineage>
</organism>
<name>A0AAN9MTK8_CANGL</name>
<dbReference type="Proteomes" id="UP001367508">
    <property type="component" value="Unassembled WGS sequence"/>
</dbReference>
<protein>
    <submittedName>
        <fullName evidence="1">Uncharacterized protein</fullName>
    </submittedName>
</protein>
<sequence>MVDDSLCCITWPFMCEDLPLYSKRACLRMARCNGSCLKPPVDLDWSLFWSYTPGDMEAKASLTGRKIRAYSSWIAHHRVVRDVNLHHNSTTCGQQHVAIRYRSRAYPMSLRTKTALLQESRPSVTDASEATFSPTSWQLFIIQTRNRGHDISTMRRRACIYPTKLSRTLANHGIQFLPD</sequence>
<proteinExistence type="predicted"/>
<evidence type="ECO:0000313" key="2">
    <source>
        <dbReference type="Proteomes" id="UP001367508"/>
    </source>
</evidence>
<dbReference type="EMBL" id="JAYMYQ010000001">
    <property type="protein sequence ID" value="KAK7360750.1"/>
    <property type="molecule type" value="Genomic_DNA"/>
</dbReference>
<accession>A0AAN9MTK8</accession>
<comment type="caution">
    <text evidence="1">The sequence shown here is derived from an EMBL/GenBank/DDBJ whole genome shotgun (WGS) entry which is preliminary data.</text>
</comment>
<dbReference type="AlphaFoldDB" id="A0AAN9MTK8"/>
<gene>
    <name evidence="1" type="ORF">VNO77_02759</name>
</gene>
<evidence type="ECO:0000313" key="1">
    <source>
        <dbReference type="EMBL" id="KAK7360750.1"/>
    </source>
</evidence>
<keyword evidence="2" id="KW-1185">Reference proteome</keyword>
<reference evidence="1 2" key="1">
    <citation type="submission" date="2024-01" db="EMBL/GenBank/DDBJ databases">
        <title>The genomes of 5 underutilized Papilionoideae crops provide insights into root nodulation and disease resistanc.</title>
        <authorList>
            <person name="Jiang F."/>
        </authorList>
    </citation>
    <scope>NUCLEOTIDE SEQUENCE [LARGE SCALE GENOMIC DNA]</scope>
    <source>
        <strain evidence="1">LVBAO_FW01</strain>
        <tissue evidence="1">Leaves</tissue>
    </source>
</reference>